<dbReference type="Gene3D" id="2.70.40.10">
    <property type="match status" value="1"/>
</dbReference>
<protein>
    <recommendedName>
        <fullName evidence="1">dUTPase-like domain-containing protein</fullName>
    </recommendedName>
</protein>
<evidence type="ECO:0000313" key="2">
    <source>
        <dbReference type="EMBL" id="QHT94654.1"/>
    </source>
</evidence>
<accession>A0A6C0IN85</accession>
<proteinExistence type="predicted"/>
<sequence>MSICTYIMDNHAQLYEIYHNLRLRSDNSADNFSILKLCIVDESLKSIYETKINKHNDAFLNNKFADSGFDLVVPNDVTFTESFESTFIDMGVKAELVHCDFHKHRLKTVPYYLYPRSSISKTPLMLANHTGIIDSGYRGNLIGAFRALHLPDNNQYTVAKHTRLLQLCHTNLSPIYVVIVNENELSSTERGNGGFGSTGK</sequence>
<dbReference type="InterPro" id="IPR029054">
    <property type="entry name" value="dUTPase-like"/>
</dbReference>
<name>A0A6C0IN85_9ZZZZ</name>
<organism evidence="2">
    <name type="scientific">viral metagenome</name>
    <dbReference type="NCBI Taxonomy" id="1070528"/>
    <lineage>
        <taxon>unclassified sequences</taxon>
        <taxon>metagenomes</taxon>
        <taxon>organismal metagenomes</taxon>
    </lineage>
</organism>
<dbReference type="EMBL" id="MN740228">
    <property type="protein sequence ID" value="QHT94654.1"/>
    <property type="molecule type" value="Genomic_DNA"/>
</dbReference>
<dbReference type="InterPro" id="IPR036157">
    <property type="entry name" value="dUTPase-like_sf"/>
</dbReference>
<evidence type="ECO:0000259" key="1">
    <source>
        <dbReference type="Pfam" id="PF00692"/>
    </source>
</evidence>
<feature type="domain" description="dUTPase-like" evidence="1">
    <location>
        <begin position="65"/>
        <end position="199"/>
    </location>
</feature>
<dbReference type="SUPFAM" id="SSF51283">
    <property type="entry name" value="dUTPase-like"/>
    <property type="match status" value="1"/>
</dbReference>
<dbReference type="Pfam" id="PF00692">
    <property type="entry name" value="dUTPase"/>
    <property type="match status" value="1"/>
</dbReference>
<dbReference type="AlphaFoldDB" id="A0A6C0IN85"/>
<reference evidence="2" key="1">
    <citation type="journal article" date="2020" name="Nature">
        <title>Giant virus diversity and host interactions through global metagenomics.</title>
        <authorList>
            <person name="Schulz F."/>
            <person name="Roux S."/>
            <person name="Paez-Espino D."/>
            <person name="Jungbluth S."/>
            <person name="Walsh D.A."/>
            <person name="Denef V.J."/>
            <person name="McMahon K.D."/>
            <person name="Konstantinidis K.T."/>
            <person name="Eloe-Fadrosh E.A."/>
            <person name="Kyrpides N.C."/>
            <person name="Woyke T."/>
        </authorList>
    </citation>
    <scope>NUCLEOTIDE SEQUENCE</scope>
    <source>
        <strain evidence="2">GVMAG-M-3300024261-26</strain>
    </source>
</reference>